<proteinExistence type="predicted"/>
<sequence>MKNSTFTRILLGVLVLAIMGMTLKIVSSKAAKPTTTLVEEPAADTAHPAKASAALHPEQVFNYVPLKPVGGKLRGVVELGASGFNSFIVRTDALHNWQLQKAEYDNSLIMENMASDEDIRRGLRAYITKMLDYGVAGRDIHFVVSSGALKVLATHRIVAQLAHMHYVVNTMTPAKEAALGLNVALPPLFGDRAFVVDIGSGGTEISWQQAGKTQSVDTYGSKYYEHGVADDVVALDAKHQAEQVPISVSQTCFIMGGVPFEMAKQVRKGKERYTVLSPPDEYQFESAKGKAGVVIYKAVAQATGCKKFIFDWDANFTIGYLLSLPQ</sequence>
<name>A0A7Y0FKP8_9BACT</name>
<protein>
    <recommendedName>
        <fullName evidence="3">Ppx/GppA phosphatase domain-containing protein</fullName>
    </recommendedName>
</protein>
<keyword evidence="2" id="KW-1185">Reference proteome</keyword>
<evidence type="ECO:0000313" key="1">
    <source>
        <dbReference type="EMBL" id="NML63928.1"/>
    </source>
</evidence>
<dbReference type="Proteomes" id="UP000559626">
    <property type="component" value="Unassembled WGS sequence"/>
</dbReference>
<dbReference type="AlphaFoldDB" id="A0A7Y0FKP8"/>
<comment type="caution">
    <text evidence="1">The sequence shown here is derived from an EMBL/GenBank/DDBJ whole genome shotgun (WGS) entry which is preliminary data.</text>
</comment>
<evidence type="ECO:0008006" key="3">
    <source>
        <dbReference type="Google" id="ProtNLM"/>
    </source>
</evidence>
<dbReference type="EMBL" id="JABBGH010000001">
    <property type="protein sequence ID" value="NML63928.1"/>
    <property type="molecule type" value="Genomic_DNA"/>
</dbReference>
<accession>A0A7Y0FKP8</accession>
<evidence type="ECO:0000313" key="2">
    <source>
        <dbReference type="Proteomes" id="UP000559626"/>
    </source>
</evidence>
<gene>
    <name evidence="1" type="ORF">HHL22_01805</name>
</gene>
<organism evidence="1 2">
    <name type="scientific">Hymenobacter polaris</name>
    <dbReference type="NCBI Taxonomy" id="2682546"/>
    <lineage>
        <taxon>Bacteria</taxon>
        <taxon>Pseudomonadati</taxon>
        <taxon>Bacteroidota</taxon>
        <taxon>Cytophagia</taxon>
        <taxon>Cytophagales</taxon>
        <taxon>Hymenobacteraceae</taxon>
        <taxon>Hymenobacter</taxon>
    </lineage>
</organism>
<dbReference type="RefSeq" id="WP_169529257.1">
    <property type="nucleotide sequence ID" value="NZ_JABBGH010000001.1"/>
</dbReference>
<reference evidence="1 2" key="1">
    <citation type="submission" date="2020-04" db="EMBL/GenBank/DDBJ databases">
        <title>Hymenobacter polaris sp. nov., isolated from Arctic soil.</title>
        <authorList>
            <person name="Dahal R.H."/>
        </authorList>
    </citation>
    <scope>NUCLEOTIDE SEQUENCE [LARGE SCALE GENOMIC DNA]</scope>
    <source>
        <strain evidence="1 2">RP-2-7</strain>
    </source>
</reference>